<keyword evidence="3" id="KW-1185">Reference proteome</keyword>
<evidence type="ECO:0000313" key="3">
    <source>
        <dbReference type="Proteomes" id="UP001597104"/>
    </source>
</evidence>
<sequence length="172" mass="19522">MLQTSTTRISYVRVTKITSPHRRKRKQHQVVIVTRWLLVVNVLGLIALIGYDRVLPKYTTNATNTAMTKTSSKIGHTSKNKLKKVTVTTKKASAKKTTKAALNNKRAVKIVKGYYARTTPLTDVDEYRFIQTTRDANSSFVYEVGGYQNVAGKLQQTHDFQVHLDGKFDQIY</sequence>
<dbReference type="RefSeq" id="WP_137638503.1">
    <property type="nucleotide sequence ID" value="NZ_BJDN01000026.1"/>
</dbReference>
<dbReference type="Proteomes" id="UP001597104">
    <property type="component" value="Unassembled WGS sequence"/>
</dbReference>
<protein>
    <submittedName>
        <fullName evidence="2">Uncharacterized protein</fullName>
    </submittedName>
</protein>
<gene>
    <name evidence="2" type="ORF">ACFQZ7_07375</name>
</gene>
<accession>A0ABW3EBB4</accession>
<dbReference type="EMBL" id="JBHTIO010000036">
    <property type="protein sequence ID" value="MFD0897558.1"/>
    <property type="molecule type" value="Genomic_DNA"/>
</dbReference>
<proteinExistence type="predicted"/>
<feature type="transmembrane region" description="Helical" evidence="1">
    <location>
        <begin position="30"/>
        <end position="51"/>
    </location>
</feature>
<comment type="caution">
    <text evidence="2">The sequence shown here is derived from an EMBL/GenBank/DDBJ whole genome shotgun (WGS) entry which is preliminary data.</text>
</comment>
<evidence type="ECO:0000313" key="2">
    <source>
        <dbReference type="EMBL" id="MFD0897558.1"/>
    </source>
</evidence>
<reference evidence="3" key="1">
    <citation type="journal article" date="2019" name="Int. J. Syst. Evol. Microbiol.">
        <title>The Global Catalogue of Microorganisms (GCM) 10K type strain sequencing project: providing services to taxonomists for standard genome sequencing and annotation.</title>
        <authorList>
            <consortium name="The Broad Institute Genomics Platform"/>
            <consortium name="The Broad Institute Genome Sequencing Center for Infectious Disease"/>
            <person name="Wu L."/>
            <person name="Ma J."/>
        </authorList>
    </citation>
    <scope>NUCLEOTIDE SEQUENCE [LARGE SCALE GENOMIC DNA]</scope>
    <source>
        <strain evidence="3">CCM 8925</strain>
    </source>
</reference>
<keyword evidence="1" id="KW-0812">Transmembrane</keyword>
<evidence type="ECO:0000256" key="1">
    <source>
        <dbReference type="SAM" id="Phobius"/>
    </source>
</evidence>
<name>A0ABW3EBB4_9LACO</name>
<organism evidence="2 3">
    <name type="scientific">Loigolactobacillus binensis</name>
    <dbReference type="NCBI Taxonomy" id="2559922"/>
    <lineage>
        <taxon>Bacteria</taxon>
        <taxon>Bacillati</taxon>
        <taxon>Bacillota</taxon>
        <taxon>Bacilli</taxon>
        <taxon>Lactobacillales</taxon>
        <taxon>Lactobacillaceae</taxon>
        <taxon>Loigolactobacillus</taxon>
    </lineage>
</organism>
<keyword evidence="1" id="KW-0472">Membrane</keyword>
<keyword evidence="1" id="KW-1133">Transmembrane helix</keyword>